<dbReference type="EMBL" id="KN831786">
    <property type="protein sequence ID" value="KIM39294.1"/>
    <property type="molecule type" value="Genomic_DNA"/>
</dbReference>
<protein>
    <recommendedName>
        <fullName evidence="3">Protein kinase domain-containing protein</fullName>
    </recommendedName>
</protein>
<name>A0A0C3C4V5_HEBCY</name>
<proteinExistence type="predicted"/>
<evidence type="ECO:0000313" key="1">
    <source>
        <dbReference type="EMBL" id="KIM39294.1"/>
    </source>
</evidence>
<accession>A0A0C3C4V5</accession>
<reference evidence="1 2" key="1">
    <citation type="submission" date="2014-04" db="EMBL/GenBank/DDBJ databases">
        <authorList>
            <consortium name="DOE Joint Genome Institute"/>
            <person name="Kuo A."/>
            <person name="Gay G."/>
            <person name="Dore J."/>
            <person name="Kohler A."/>
            <person name="Nagy L.G."/>
            <person name="Floudas D."/>
            <person name="Copeland A."/>
            <person name="Barry K.W."/>
            <person name="Cichocki N."/>
            <person name="Veneault-Fourrey C."/>
            <person name="LaButti K."/>
            <person name="Lindquist E.A."/>
            <person name="Lipzen A."/>
            <person name="Lundell T."/>
            <person name="Morin E."/>
            <person name="Murat C."/>
            <person name="Sun H."/>
            <person name="Tunlid A."/>
            <person name="Henrissat B."/>
            <person name="Grigoriev I.V."/>
            <person name="Hibbett D.S."/>
            <person name="Martin F."/>
            <person name="Nordberg H.P."/>
            <person name="Cantor M.N."/>
            <person name="Hua S.X."/>
        </authorList>
    </citation>
    <scope>NUCLEOTIDE SEQUENCE [LARGE SCALE GENOMIC DNA]</scope>
    <source>
        <strain evidence="2">h7</strain>
    </source>
</reference>
<dbReference type="SUPFAM" id="SSF56112">
    <property type="entry name" value="Protein kinase-like (PK-like)"/>
    <property type="match status" value="1"/>
</dbReference>
<gene>
    <name evidence="1" type="ORF">M413DRAFT_447238</name>
</gene>
<dbReference type="OrthoDB" id="5987198at2759"/>
<dbReference type="Gene3D" id="1.10.510.10">
    <property type="entry name" value="Transferase(Phosphotransferase) domain 1"/>
    <property type="match status" value="1"/>
</dbReference>
<dbReference type="HOGENOM" id="CLU_044121_2_1_1"/>
<organism evidence="1 2">
    <name type="scientific">Hebeloma cylindrosporum</name>
    <dbReference type="NCBI Taxonomy" id="76867"/>
    <lineage>
        <taxon>Eukaryota</taxon>
        <taxon>Fungi</taxon>
        <taxon>Dikarya</taxon>
        <taxon>Basidiomycota</taxon>
        <taxon>Agaricomycotina</taxon>
        <taxon>Agaricomycetes</taxon>
        <taxon>Agaricomycetidae</taxon>
        <taxon>Agaricales</taxon>
        <taxon>Agaricineae</taxon>
        <taxon>Hymenogastraceae</taxon>
        <taxon>Hebeloma</taxon>
    </lineage>
</organism>
<evidence type="ECO:0000313" key="2">
    <source>
        <dbReference type="Proteomes" id="UP000053424"/>
    </source>
</evidence>
<evidence type="ECO:0008006" key="3">
    <source>
        <dbReference type="Google" id="ProtNLM"/>
    </source>
</evidence>
<keyword evidence="2" id="KW-1185">Reference proteome</keyword>
<dbReference type="AlphaFoldDB" id="A0A0C3C4V5"/>
<sequence length="325" mass="37943">MSAMIPHLPFEMHTPDEKVWLSLQPHLLSRGYRLRPRYEPGWIPSWTRIPGVYPTECEDSLRRVGKLIDAIRISDGSKVVIKQVDTSTSELPLAMKLSSAELRSDPRNHAVPALDVILIPGNDDMALLVMPFLMDFNDLPFRHVGEVVEMVEQFLECLEFLHEHNITHMDFCWFNLMMDASRMVPRGWHFCNPWKHDGSTRGGFGWLDRWTVRPVKYYLIDFELTVPEMSETVSADSFKVDVYQLGNVIKKLTKKYTGLSVLKSLAKKMTNPDPLKRLTAHEAVKTFRCRKSKWTARSMERRVWRRTTPFIDRFMVKYRNFNAII</sequence>
<dbReference type="Proteomes" id="UP000053424">
    <property type="component" value="Unassembled WGS sequence"/>
</dbReference>
<reference evidence="2" key="2">
    <citation type="submission" date="2015-01" db="EMBL/GenBank/DDBJ databases">
        <title>Evolutionary Origins and Diversification of the Mycorrhizal Mutualists.</title>
        <authorList>
            <consortium name="DOE Joint Genome Institute"/>
            <consortium name="Mycorrhizal Genomics Consortium"/>
            <person name="Kohler A."/>
            <person name="Kuo A."/>
            <person name="Nagy L.G."/>
            <person name="Floudas D."/>
            <person name="Copeland A."/>
            <person name="Barry K.W."/>
            <person name="Cichocki N."/>
            <person name="Veneault-Fourrey C."/>
            <person name="LaButti K."/>
            <person name="Lindquist E.A."/>
            <person name="Lipzen A."/>
            <person name="Lundell T."/>
            <person name="Morin E."/>
            <person name="Murat C."/>
            <person name="Riley R."/>
            <person name="Ohm R."/>
            <person name="Sun H."/>
            <person name="Tunlid A."/>
            <person name="Henrissat B."/>
            <person name="Grigoriev I.V."/>
            <person name="Hibbett D.S."/>
            <person name="Martin F."/>
        </authorList>
    </citation>
    <scope>NUCLEOTIDE SEQUENCE [LARGE SCALE GENOMIC DNA]</scope>
    <source>
        <strain evidence="2">h7</strain>
    </source>
</reference>
<dbReference type="InterPro" id="IPR011009">
    <property type="entry name" value="Kinase-like_dom_sf"/>
</dbReference>